<dbReference type="RefSeq" id="WP_015752286.1">
    <property type="nucleotide sequence ID" value="NC_013223.1"/>
</dbReference>
<sequence length="113" mass="12979">MLADTTYIQLAAEVLGVEPTASPRQIQYGYYRMMHHHHPDKHRGDARATRFAALINEAKNVLLGEEAHPSLLKDRELIAALLQRPVAAEDVLSYEAWLRSRFYDMEQCSIWPC</sequence>
<reference evidence="3" key="1">
    <citation type="submission" date="2009-09" db="EMBL/GenBank/DDBJ databases">
        <title>The complete chromosome of Desulfohalobium retbaense DSM 5692.</title>
        <authorList>
            <consortium name="US DOE Joint Genome Institute (JGI-PGF)"/>
            <person name="Lucas S."/>
            <person name="Copeland A."/>
            <person name="Lapidus A."/>
            <person name="Glavina del Rio T."/>
            <person name="Dalin E."/>
            <person name="Tice H."/>
            <person name="Bruce D."/>
            <person name="Goodwin L."/>
            <person name="Pitluck S."/>
            <person name="Kyrpides N."/>
            <person name="Mavromatis K."/>
            <person name="Ivanova N."/>
            <person name="Mikhailova N."/>
            <person name="Munk A.C."/>
            <person name="Brettin T."/>
            <person name="Detter J.C."/>
            <person name="Han C."/>
            <person name="Tapia R."/>
            <person name="Larimer F."/>
            <person name="Land M."/>
            <person name="Hauser L."/>
            <person name="Markowitz V."/>
            <person name="Cheng J.-F."/>
            <person name="Hugenholtz P."/>
            <person name="Woyke T."/>
            <person name="Wu D."/>
            <person name="Spring S."/>
            <person name="Klenk H.-P."/>
            <person name="Eisen J.A."/>
        </authorList>
    </citation>
    <scope>NUCLEOTIDE SEQUENCE [LARGE SCALE GENOMIC DNA]</scope>
    <source>
        <strain evidence="3">DSM 5692</strain>
    </source>
</reference>
<evidence type="ECO:0000313" key="2">
    <source>
        <dbReference type="EMBL" id="ACV69143.1"/>
    </source>
</evidence>
<protein>
    <submittedName>
        <fullName evidence="2">Heat shock protein DnaJ domain protein</fullName>
    </submittedName>
</protein>
<feature type="domain" description="J" evidence="1">
    <location>
        <begin position="10"/>
        <end position="67"/>
    </location>
</feature>
<dbReference type="HOGENOM" id="CLU_2129434_0_0_7"/>
<dbReference type="EMBL" id="CP001734">
    <property type="protein sequence ID" value="ACV69143.1"/>
    <property type="molecule type" value="Genomic_DNA"/>
</dbReference>
<dbReference type="KEGG" id="drt:Dret_1859"/>
<dbReference type="SMART" id="SM00271">
    <property type="entry name" value="DnaJ"/>
    <property type="match status" value="1"/>
</dbReference>
<evidence type="ECO:0000313" key="3">
    <source>
        <dbReference type="Proteomes" id="UP000001052"/>
    </source>
</evidence>
<dbReference type="InterPro" id="IPR036869">
    <property type="entry name" value="J_dom_sf"/>
</dbReference>
<dbReference type="InterPro" id="IPR001623">
    <property type="entry name" value="DnaJ_domain"/>
</dbReference>
<dbReference type="AlphaFoldDB" id="C8X3Z6"/>
<evidence type="ECO:0000259" key="1">
    <source>
        <dbReference type="PROSITE" id="PS50076"/>
    </source>
</evidence>
<keyword evidence="2" id="KW-0346">Stress response</keyword>
<organism evidence="2 3">
    <name type="scientific">Desulfohalobium retbaense (strain ATCC 49708 / DSM 5692 / JCM 16813 / HR100)</name>
    <dbReference type="NCBI Taxonomy" id="485915"/>
    <lineage>
        <taxon>Bacteria</taxon>
        <taxon>Pseudomonadati</taxon>
        <taxon>Thermodesulfobacteriota</taxon>
        <taxon>Desulfovibrionia</taxon>
        <taxon>Desulfovibrionales</taxon>
        <taxon>Desulfohalobiaceae</taxon>
        <taxon>Desulfohalobium</taxon>
    </lineage>
</organism>
<keyword evidence="3" id="KW-1185">Reference proteome</keyword>
<dbReference type="SUPFAM" id="SSF46565">
    <property type="entry name" value="Chaperone J-domain"/>
    <property type="match status" value="1"/>
</dbReference>
<name>C8X3Z6_DESRD</name>
<dbReference type="Pfam" id="PF00226">
    <property type="entry name" value="DnaJ"/>
    <property type="match status" value="1"/>
</dbReference>
<dbReference type="eggNOG" id="COG2214">
    <property type="taxonomic scope" value="Bacteria"/>
</dbReference>
<dbReference type="PROSITE" id="PS50076">
    <property type="entry name" value="DNAJ_2"/>
    <property type="match status" value="1"/>
</dbReference>
<accession>C8X3Z6</accession>
<dbReference type="Gene3D" id="1.10.287.110">
    <property type="entry name" value="DnaJ domain"/>
    <property type="match status" value="1"/>
</dbReference>
<reference evidence="2 3" key="2">
    <citation type="journal article" date="2010" name="Stand. Genomic Sci.">
        <title>Complete genome sequence of Desulfohalobium retbaense type strain (HR(100)).</title>
        <authorList>
            <person name="Spring S."/>
            <person name="Nolan M."/>
            <person name="Lapidus A."/>
            <person name="Glavina Del Rio T."/>
            <person name="Copeland A."/>
            <person name="Tice H."/>
            <person name="Cheng J.F."/>
            <person name="Lucas S."/>
            <person name="Land M."/>
            <person name="Chen F."/>
            <person name="Bruce D."/>
            <person name="Goodwin L."/>
            <person name="Pitluck S."/>
            <person name="Ivanova N."/>
            <person name="Mavromatis K."/>
            <person name="Mikhailova N."/>
            <person name="Pati A."/>
            <person name="Chen A."/>
            <person name="Palaniappan K."/>
            <person name="Hauser L."/>
            <person name="Chang Y.J."/>
            <person name="Jeffries C.D."/>
            <person name="Munk C."/>
            <person name="Kiss H."/>
            <person name="Chain P."/>
            <person name="Han C."/>
            <person name="Brettin T."/>
            <person name="Detter J.C."/>
            <person name="Schuler E."/>
            <person name="Goker M."/>
            <person name="Rohde M."/>
            <person name="Bristow J."/>
            <person name="Eisen J.A."/>
            <person name="Markowitz V."/>
            <person name="Hugenholtz P."/>
            <person name="Kyrpides N.C."/>
            <person name="Klenk H.P."/>
        </authorList>
    </citation>
    <scope>NUCLEOTIDE SEQUENCE [LARGE SCALE GENOMIC DNA]</scope>
    <source>
        <strain evidence="2 3">DSM 5692</strain>
    </source>
</reference>
<dbReference type="STRING" id="485915.Dret_1859"/>
<gene>
    <name evidence="2" type="ordered locus">Dret_1859</name>
</gene>
<dbReference type="OrthoDB" id="5472075at2"/>
<dbReference type="CDD" id="cd06257">
    <property type="entry name" value="DnaJ"/>
    <property type="match status" value="1"/>
</dbReference>
<dbReference type="Proteomes" id="UP000001052">
    <property type="component" value="Chromosome"/>
</dbReference>
<proteinExistence type="predicted"/>